<dbReference type="PANTHER" id="PTHR42796:SF4">
    <property type="entry name" value="FUMARYLACETOACETATE HYDROLASE DOMAIN-CONTAINING PROTEIN 2A"/>
    <property type="match status" value="1"/>
</dbReference>
<keyword evidence="2" id="KW-0479">Metal-binding</keyword>
<dbReference type="AlphaFoldDB" id="A0A0U2M4J6"/>
<protein>
    <submittedName>
        <fullName evidence="4">Fumarylacetoacetate hydrolase</fullName>
    </submittedName>
</protein>
<dbReference type="Proteomes" id="UP000061660">
    <property type="component" value="Chromosome"/>
</dbReference>
<dbReference type="EMBL" id="CP013652">
    <property type="protein sequence ID" value="ALS22560.1"/>
    <property type="molecule type" value="Genomic_DNA"/>
</dbReference>
<proteinExistence type="inferred from homology"/>
<dbReference type="InterPro" id="IPR011234">
    <property type="entry name" value="Fumarylacetoacetase-like_C"/>
</dbReference>
<keyword evidence="4" id="KW-0378">Hydrolase</keyword>
<dbReference type="Gene3D" id="3.90.850.10">
    <property type="entry name" value="Fumarylacetoacetase-like, C-terminal domain"/>
    <property type="match status" value="1"/>
</dbReference>
<dbReference type="PANTHER" id="PTHR42796">
    <property type="entry name" value="FUMARYLACETOACETATE HYDROLASE DOMAIN-CONTAINING PROTEIN 2A-RELATED"/>
    <property type="match status" value="1"/>
</dbReference>
<dbReference type="GO" id="GO:0046872">
    <property type="term" value="F:metal ion binding"/>
    <property type="evidence" value="ECO:0007669"/>
    <property type="project" value="UniProtKB-KW"/>
</dbReference>
<dbReference type="SUPFAM" id="SSF56529">
    <property type="entry name" value="FAH"/>
    <property type="match status" value="1"/>
</dbReference>
<name>A0A0U2M4J6_9BACL</name>
<dbReference type="InterPro" id="IPR036663">
    <property type="entry name" value="Fumarylacetoacetase_C_sf"/>
</dbReference>
<dbReference type="STRING" id="162209.IJ22_21860"/>
<evidence type="ECO:0000313" key="5">
    <source>
        <dbReference type="Proteomes" id="UP000061660"/>
    </source>
</evidence>
<comment type="similarity">
    <text evidence="1">Belongs to the FAH family.</text>
</comment>
<evidence type="ECO:0000259" key="3">
    <source>
        <dbReference type="Pfam" id="PF01557"/>
    </source>
</evidence>
<evidence type="ECO:0000256" key="1">
    <source>
        <dbReference type="ARBA" id="ARBA00010211"/>
    </source>
</evidence>
<evidence type="ECO:0000313" key="4">
    <source>
        <dbReference type="EMBL" id="ALS22560.1"/>
    </source>
</evidence>
<dbReference type="InterPro" id="IPR051121">
    <property type="entry name" value="FAH"/>
</dbReference>
<reference evidence="5" key="1">
    <citation type="submission" date="2015-12" db="EMBL/GenBank/DDBJ databases">
        <title>Complete genome sequences of two moderately thermophilic Paenibacillus species.</title>
        <authorList>
            <person name="Butler R.III."/>
            <person name="Wang J."/>
            <person name="Stark B.C."/>
            <person name="Pombert J.-F."/>
        </authorList>
    </citation>
    <scope>NUCLEOTIDE SEQUENCE [LARGE SCALE GENOMIC DNA]</scope>
    <source>
        <strain evidence="5">32O-Y</strain>
    </source>
</reference>
<dbReference type="PATRIC" id="fig|162209.4.peg.2328"/>
<dbReference type="RefSeq" id="WP_235594304.1">
    <property type="nucleotide sequence ID" value="NZ_CP013652.1"/>
</dbReference>
<sequence>MRVRNIRGQEKLRGSGEAVKLVSLKTGAVEEAAIVADSGPVLLRTINRALSTEWSTELHELLRRGQFSDLKRWYDREGRELLSRWEPRSCRYDEYAPLYRFPRKICGIGMNYIAKAEELNATPPEQEPICFIKPDTSLIGAGEAIVLPGQSERVTAEAELGIVIGKTCKNIGEAEAPFVTAGFTTTLDMTAQDIHARNPRFLGRSKYFDTFFSFGPFLITPDELPGLEKLAVETGLNGQVLHRNTIANMIYSPWFIVSYFSKMMTLLPGDVIMTGTPGSVAIREGDVAECRIDGFEALRNPVIREA</sequence>
<dbReference type="KEGG" id="pnp:IJ22_21860"/>
<organism evidence="4 5">
    <name type="scientific">Paenibacillus naphthalenovorans</name>
    <dbReference type="NCBI Taxonomy" id="162209"/>
    <lineage>
        <taxon>Bacteria</taxon>
        <taxon>Bacillati</taxon>
        <taxon>Bacillota</taxon>
        <taxon>Bacilli</taxon>
        <taxon>Bacillales</taxon>
        <taxon>Paenibacillaceae</taxon>
        <taxon>Paenibacillus</taxon>
    </lineage>
</organism>
<dbReference type="GO" id="GO:0016787">
    <property type="term" value="F:hydrolase activity"/>
    <property type="evidence" value="ECO:0007669"/>
    <property type="project" value="UniProtKB-KW"/>
</dbReference>
<evidence type="ECO:0000256" key="2">
    <source>
        <dbReference type="ARBA" id="ARBA00022723"/>
    </source>
</evidence>
<feature type="domain" description="Fumarylacetoacetase-like C-terminal" evidence="3">
    <location>
        <begin position="104"/>
        <end position="302"/>
    </location>
</feature>
<keyword evidence="5" id="KW-1185">Reference proteome</keyword>
<dbReference type="GO" id="GO:0044281">
    <property type="term" value="P:small molecule metabolic process"/>
    <property type="evidence" value="ECO:0007669"/>
    <property type="project" value="UniProtKB-ARBA"/>
</dbReference>
<reference evidence="4 5" key="2">
    <citation type="journal article" date="2016" name="Genome Announc.">
        <title>Complete Genome Sequences of Two Interactive Moderate Thermophiles, Paenibacillus napthalenovorans 32O-Y and Paenibacillus sp. 32O-W.</title>
        <authorList>
            <person name="Butler R.R.III."/>
            <person name="Wang J."/>
            <person name="Stark B.C."/>
            <person name="Pombert J.F."/>
        </authorList>
    </citation>
    <scope>NUCLEOTIDE SEQUENCE [LARGE SCALE GENOMIC DNA]</scope>
    <source>
        <strain evidence="4 5">32O-Y</strain>
    </source>
</reference>
<accession>A0A0U2M4J6</accession>
<gene>
    <name evidence="4" type="ORF">IJ22_21860</name>
</gene>
<dbReference type="Pfam" id="PF01557">
    <property type="entry name" value="FAA_hydrolase"/>
    <property type="match status" value="1"/>
</dbReference>